<dbReference type="PANTHER" id="PTHR42034:SF1">
    <property type="entry name" value="CONDENSATION DOMAIN-CONTAINING PROTEIN"/>
    <property type="match status" value="1"/>
</dbReference>
<dbReference type="PANTHER" id="PTHR42034">
    <property type="entry name" value="CHROMOSOME 7, WHOLE GENOME SHOTGUN SEQUENCE-RELATED"/>
    <property type="match status" value="1"/>
</dbReference>
<evidence type="ECO:0000313" key="3">
    <source>
        <dbReference type="EMBL" id="KAL0947880.1"/>
    </source>
</evidence>
<dbReference type="Proteomes" id="UP001556367">
    <property type="component" value="Unassembled WGS sequence"/>
</dbReference>
<dbReference type="Gene3D" id="3.30.559.30">
    <property type="entry name" value="Nonribosomal peptide synthetase, condensation domain"/>
    <property type="match status" value="1"/>
</dbReference>
<gene>
    <name evidence="3" type="ORF">HGRIS_010515</name>
</gene>
<dbReference type="EMBL" id="JASNQZ010000014">
    <property type="protein sequence ID" value="KAL0947880.1"/>
    <property type="molecule type" value="Genomic_DNA"/>
</dbReference>
<comment type="similarity">
    <text evidence="1">Belongs to the trichothecene O-acetyltransferase family.</text>
</comment>
<evidence type="ECO:0000256" key="2">
    <source>
        <dbReference type="ARBA" id="ARBA00022679"/>
    </source>
</evidence>
<name>A0ABR3IXD9_9AGAR</name>
<dbReference type="Gene3D" id="3.30.559.10">
    <property type="entry name" value="Chloramphenicol acetyltransferase-like domain"/>
    <property type="match status" value="1"/>
</dbReference>
<proteinExistence type="inferred from homology"/>
<keyword evidence="2" id="KW-0808">Transferase</keyword>
<sequence>MAEKILTKFDHSQFLWKELAPDSEGAVYRRLAGGELAQDVFNRFLKGEQNLFIGAYIDITTPVAEEALSAAARSSWVWLRYHIPIIATRINPKDDETSSLVYTPGTPSSVEDWVQRTFIVAHQSEIDIYALRREVGKKKIPSDAGDQTWAHLILRKPDASGRIAKFGFLIHTHHALVDGNGLKIILNRYLAKLAQSLNPLEASEQPLCWGEEVANLPPAVFNILLPSIPRPISSDSSDEPSFAHPYYASMGAVLQAIGEGMNNPYGFHSRPADSAWPTPGREEILFSSAESAQLLKALKSRSSDGKSYTVSHLAHAALSMVTVADNPPSPDATSQFLNSLHLVDTRRFLTEPHSSRGGYPGYALGVSAIRIPVSLFLDANGNLTPLDKKTLVRVMGAVHELYAAQRALPDPISYMGQASQIFCEGIRNAVSANAMPPNNCYAFSSDGVSEKFLDGTFADVSGNAALTLSKFILSLNRTEPAPFFRITSWQGRIELSADYNANLISADEVQVYMADWKRFMLLAVDLMEDDY</sequence>
<evidence type="ECO:0000256" key="1">
    <source>
        <dbReference type="ARBA" id="ARBA00006439"/>
    </source>
</evidence>
<evidence type="ECO:0000313" key="4">
    <source>
        <dbReference type="Proteomes" id="UP001556367"/>
    </source>
</evidence>
<dbReference type="Pfam" id="PF07428">
    <property type="entry name" value="Tri3"/>
    <property type="match status" value="1"/>
</dbReference>
<comment type="caution">
    <text evidence="3">The sequence shown here is derived from an EMBL/GenBank/DDBJ whole genome shotgun (WGS) entry which is preliminary data.</text>
</comment>
<accession>A0ABR3IXD9</accession>
<organism evidence="3 4">
    <name type="scientific">Hohenbuehelia grisea</name>
    <dbReference type="NCBI Taxonomy" id="104357"/>
    <lineage>
        <taxon>Eukaryota</taxon>
        <taxon>Fungi</taxon>
        <taxon>Dikarya</taxon>
        <taxon>Basidiomycota</taxon>
        <taxon>Agaricomycotina</taxon>
        <taxon>Agaricomycetes</taxon>
        <taxon>Agaricomycetidae</taxon>
        <taxon>Agaricales</taxon>
        <taxon>Pleurotineae</taxon>
        <taxon>Pleurotaceae</taxon>
        <taxon>Hohenbuehelia</taxon>
    </lineage>
</organism>
<dbReference type="InterPro" id="IPR009992">
    <property type="entry name" value="Tri3/Sat12/Sat16/Mac1"/>
</dbReference>
<dbReference type="InterPro" id="IPR023213">
    <property type="entry name" value="CAT-like_dom_sf"/>
</dbReference>
<reference evidence="4" key="1">
    <citation type="submission" date="2024-06" db="EMBL/GenBank/DDBJ databases">
        <title>Multi-omics analyses provide insights into the biosynthesis of the anticancer antibiotic pleurotin in Hohenbuehelia grisea.</title>
        <authorList>
            <person name="Weaver J.A."/>
            <person name="Alberti F."/>
        </authorList>
    </citation>
    <scope>NUCLEOTIDE SEQUENCE [LARGE SCALE GENOMIC DNA]</scope>
    <source>
        <strain evidence="4">T-177</strain>
    </source>
</reference>
<keyword evidence="4" id="KW-1185">Reference proteome</keyword>
<protein>
    <submittedName>
        <fullName evidence="3">Uncharacterized protein</fullName>
    </submittedName>
</protein>